<accession>A0A7G9Y512</accession>
<proteinExistence type="predicted"/>
<protein>
    <submittedName>
        <fullName evidence="3">Uncharacterized protein</fullName>
    </submittedName>
</protein>
<evidence type="ECO:0000313" key="2">
    <source>
        <dbReference type="EMBL" id="QNO42261.1"/>
    </source>
</evidence>
<evidence type="ECO:0000313" key="3">
    <source>
        <dbReference type="EMBL" id="QNO43096.1"/>
    </source>
</evidence>
<sequence length="197" mass="21104">MHRLNLSRSSNHFANLAMSSFTYSMTPPAFVFTIRPFSPMLSAILRTRRSPTTAATPRPTNPIGMSGDATSPTSIAPSNLHRFAFGPAFSLISLMQLLVSPPQSVIASMHRSIPEGPSSWNIHLQNSSVLHVTEAMSITAIAAAAAGSICGVKFSICVKLEESPFDRASAIYELPGSVAIKLTTSFPSSTVMSSDFW</sequence>
<dbReference type="AlphaFoldDB" id="A0A7G9Y512"/>
<gene>
    <name evidence="3" type="ORF">MLBHKIFI_00001</name>
    <name evidence="2" type="ORF">OICIIDJB_00001</name>
    <name evidence="4" type="ORF">PALFMHCA_00008</name>
</gene>
<dbReference type="EMBL" id="MT630789">
    <property type="protein sequence ID" value="QNO43096.1"/>
    <property type="molecule type" value="Genomic_DNA"/>
</dbReference>
<evidence type="ECO:0000313" key="4">
    <source>
        <dbReference type="EMBL" id="QNO45498.1"/>
    </source>
</evidence>
<feature type="compositionally biased region" description="Low complexity" evidence="1">
    <location>
        <begin position="50"/>
        <end position="62"/>
    </location>
</feature>
<name>A0A7G9Y512_9EURY</name>
<reference evidence="3" key="1">
    <citation type="submission" date="2020-06" db="EMBL/GenBank/DDBJ databases">
        <title>Unique genomic features of the anaerobic methanotrophic archaea.</title>
        <authorList>
            <person name="Chadwick G.L."/>
            <person name="Skennerton C.T."/>
            <person name="Laso-Perez R."/>
            <person name="Leu A.O."/>
            <person name="Speth D.R."/>
            <person name="Yu H."/>
            <person name="Morgan-Lang C."/>
            <person name="Hatzenpichler R."/>
            <person name="Goudeau D."/>
            <person name="Malmstrom R."/>
            <person name="Brazelton W.J."/>
            <person name="Woyke T."/>
            <person name="Hallam S.J."/>
            <person name="Tyson G.W."/>
            <person name="Wegener G."/>
            <person name="Boetius A."/>
            <person name="Orphan V."/>
        </authorList>
    </citation>
    <scope>NUCLEOTIDE SEQUENCE</scope>
</reference>
<dbReference type="EMBL" id="MT631126">
    <property type="protein sequence ID" value="QNO45498.1"/>
    <property type="molecule type" value="Genomic_DNA"/>
</dbReference>
<feature type="region of interest" description="Disordered" evidence="1">
    <location>
        <begin position="49"/>
        <end position="69"/>
    </location>
</feature>
<dbReference type="EMBL" id="MT630724">
    <property type="protein sequence ID" value="QNO42261.1"/>
    <property type="molecule type" value="Genomic_DNA"/>
</dbReference>
<organism evidence="3">
    <name type="scientific">Candidatus Methanogaster sp. ANME-2c ERB4</name>
    <dbReference type="NCBI Taxonomy" id="2759911"/>
    <lineage>
        <taxon>Archaea</taxon>
        <taxon>Methanobacteriati</taxon>
        <taxon>Methanobacteriota</taxon>
        <taxon>Stenosarchaea group</taxon>
        <taxon>Methanomicrobia</taxon>
        <taxon>Methanosarcinales</taxon>
        <taxon>ANME-2 cluster</taxon>
        <taxon>Candidatus Methanogasteraceae</taxon>
        <taxon>Candidatus Methanogaster</taxon>
    </lineage>
</organism>
<evidence type="ECO:0000256" key="1">
    <source>
        <dbReference type="SAM" id="MobiDB-lite"/>
    </source>
</evidence>